<proteinExistence type="predicted"/>
<evidence type="ECO:0000313" key="1">
    <source>
        <dbReference type="EMBL" id="KKP31806.1"/>
    </source>
</evidence>
<protein>
    <recommendedName>
        <fullName evidence="3">Peptidase C39-like domain-containing protein</fullName>
    </recommendedName>
</protein>
<comment type="caution">
    <text evidence="1">The sequence shown here is derived from an EMBL/GenBank/DDBJ whole genome shotgun (WGS) entry which is preliminary data.</text>
</comment>
<dbReference type="Proteomes" id="UP000034803">
    <property type="component" value="Unassembled WGS sequence"/>
</dbReference>
<dbReference type="AlphaFoldDB" id="A0A0F9YZH9"/>
<reference evidence="1 2" key="1">
    <citation type="journal article" date="2015" name="Nature">
        <title>rRNA introns, odd ribosomes, and small enigmatic genomes across a large radiation of phyla.</title>
        <authorList>
            <person name="Brown C.T."/>
            <person name="Hug L.A."/>
            <person name="Thomas B.C."/>
            <person name="Sharon I."/>
            <person name="Castelle C.J."/>
            <person name="Singh A."/>
            <person name="Wilkins M.J."/>
            <person name="Williams K.H."/>
            <person name="Banfield J.F."/>
        </authorList>
    </citation>
    <scope>NUCLEOTIDE SEQUENCE [LARGE SCALE GENOMIC DNA]</scope>
</reference>
<organism evidence="1 2">
    <name type="scientific">Candidatus Woesebacteria bacterium GW2011_GWC2_31_9</name>
    <dbReference type="NCBI Taxonomy" id="1618586"/>
    <lineage>
        <taxon>Bacteria</taxon>
        <taxon>Candidatus Woeseibacteriota</taxon>
    </lineage>
</organism>
<gene>
    <name evidence="1" type="ORF">UR21_C0005G0028</name>
</gene>
<evidence type="ECO:0008006" key="3">
    <source>
        <dbReference type="Google" id="ProtNLM"/>
    </source>
</evidence>
<sequence>MIKEFFISRQTLEEEGYCAPATVKSVALAFGFNNYSLKDMKKHISNPAWGTKPSEIVDMFSDILPKNHILAKRNWTFNELEEVVNCSEKVGVIVDITDKLKRFSKTDGKFVSEDTVDGHYVIVSMVVSIKDTKYALIIDGSKDEIVQKGDGLILTNYENIYFVEQSLFESMWSDENFDGSENKHWACVAVHPHDNSLVLEKYSK</sequence>
<accession>A0A0F9YZH9</accession>
<evidence type="ECO:0000313" key="2">
    <source>
        <dbReference type="Proteomes" id="UP000034803"/>
    </source>
</evidence>
<dbReference type="EMBL" id="LBOI01000005">
    <property type="protein sequence ID" value="KKP31806.1"/>
    <property type="molecule type" value="Genomic_DNA"/>
</dbReference>
<name>A0A0F9YZH9_9BACT</name>